<gene>
    <name evidence="2" type="ORF">P4O66_017575</name>
</gene>
<name>A0AAD8YUG2_9TELE</name>
<sequence length="255" mass="26612">MTDKKAVVKKDAVECATQAMGKSNVEKDIGVHQKGNIPVLEACDVEQLGCKAVKLFMSVALTPAHTALGRLLRVDPAETLADRPAPGLFSPPISAGGVAQGAVVADGNEDISQAQRCASLLIRTQFNSPQFHFCFPADHKQPSTTALNNVSPALVGDQGIAAMGGGNVRRESGTAPGMCSRKERIQEDIEEKTAGSEGQSRKFPPAGCSVRRIGGGEGRSDVTEDTKDHGAGERGWGVDGCCGAETWSVSAGAQR</sequence>
<reference evidence="2" key="1">
    <citation type="submission" date="2023-03" db="EMBL/GenBank/DDBJ databases">
        <title>Electrophorus voltai genome.</title>
        <authorList>
            <person name="Bian C."/>
        </authorList>
    </citation>
    <scope>NUCLEOTIDE SEQUENCE</scope>
    <source>
        <strain evidence="2">CB-2022</strain>
        <tissue evidence="2">Muscle</tissue>
    </source>
</reference>
<proteinExistence type="predicted"/>
<evidence type="ECO:0000313" key="3">
    <source>
        <dbReference type="Proteomes" id="UP001239994"/>
    </source>
</evidence>
<evidence type="ECO:0000313" key="2">
    <source>
        <dbReference type="EMBL" id="KAK1786146.1"/>
    </source>
</evidence>
<dbReference type="Proteomes" id="UP001239994">
    <property type="component" value="Unassembled WGS sequence"/>
</dbReference>
<accession>A0AAD8YUG2</accession>
<feature type="compositionally biased region" description="Basic and acidic residues" evidence="1">
    <location>
        <begin position="218"/>
        <end position="232"/>
    </location>
</feature>
<protein>
    <submittedName>
        <fullName evidence="2">Uncharacterized protein</fullName>
    </submittedName>
</protein>
<keyword evidence="3" id="KW-1185">Reference proteome</keyword>
<dbReference type="AlphaFoldDB" id="A0AAD8YUG2"/>
<comment type="caution">
    <text evidence="2">The sequence shown here is derived from an EMBL/GenBank/DDBJ whole genome shotgun (WGS) entry which is preliminary data.</text>
</comment>
<dbReference type="EMBL" id="JAROKS010000025">
    <property type="protein sequence ID" value="KAK1786146.1"/>
    <property type="molecule type" value="Genomic_DNA"/>
</dbReference>
<evidence type="ECO:0000256" key="1">
    <source>
        <dbReference type="SAM" id="MobiDB-lite"/>
    </source>
</evidence>
<feature type="non-terminal residue" evidence="2">
    <location>
        <position position="1"/>
    </location>
</feature>
<feature type="region of interest" description="Disordered" evidence="1">
    <location>
        <begin position="190"/>
        <end position="238"/>
    </location>
</feature>
<organism evidence="2 3">
    <name type="scientific">Electrophorus voltai</name>
    <dbReference type="NCBI Taxonomy" id="2609070"/>
    <lineage>
        <taxon>Eukaryota</taxon>
        <taxon>Metazoa</taxon>
        <taxon>Chordata</taxon>
        <taxon>Craniata</taxon>
        <taxon>Vertebrata</taxon>
        <taxon>Euteleostomi</taxon>
        <taxon>Actinopterygii</taxon>
        <taxon>Neopterygii</taxon>
        <taxon>Teleostei</taxon>
        <taxon>Ostariophysi</taxon>
        <taxon>Gymnotiformes</taxon>
        <taxon>Gymnotoidei</taxon>
        <taxon>Gymnotidae</taxon>
        <taxon>Electrophorus</taxon>
    </lineage>
</organism>